<dbReference type="SUPFAM" id="SSF47090">
    <property type="entry name" value="PGBD-like"/>
    <property type="match status" value="1"/>
</dbReference>
<dbReference type="Proteomes" id="UP000029738">
    <property type="component" value="Unassembled WGS sequence"/>
</dbReference>
<reference evidence="3" key="1">
    <citation type="journal article" date="2015" name="Genome Announc.">
        <title>Draft Genome Sequence of Tolypothrix boutellei Strain VB521301.</title>
        <authorList>
            <person name="Chandrababunaidu M.M."/>
            <person name="Singh D."/>
            <person name="Sen D."/>
            <person name="Bhan S."/>
            <person name="Das S."/>
            <person name="Gupta A."/>
            <person name="Adhikary S.P."/>
            <person name="Tripathy S."/>
        </authorList>
    </citation>
    <scope>NUCLEOTIDE SEQUENCE</scope>
    <source>
        <strain evidence="3">VB521301</strain>
    </source>
</reference>
<dbReference type="InterPro" id="IPR036366">
    <property type="entry name" value="PGBDSf"/>
</dbReference>
<dbReference type="OrthoDB" id="514320at2"/>
<dbReference type="InterPro" id="IPR036365">
    <property type="entry name" value="PGBD-like_sf"/>
</dbReference>
<dbReference type="AlphaFoldDB" id="A0A0C1NAQ8"/>
<organism evidence="3">
    <name type="scientific">Tolypothrix bouteillei VB521301</name>
    <dbReference type="NCBI Taxonomy" id="1479485"/>
    <lineage>
        <taxon>Bacteria</taxon>
        <taxon>Bacillati</taxon>
        <taxon>Cyanobacteriota</taxon>
        <taxon>Cyanophyceae</taxon>
        <taxon>Nostocales</taxon>
        <taxon>Tolypothrichaceae</taxon>
        <taxon>Tolypothrix</taxon>
    </lineage>
</organism>
<dbReference type="Gene3D" id="1.10.101.10">
    <property type="entry name" value="PGBD-like superfamily/PGBD"/>
    <property type="match status" value="1"/>
</dbReference>
<dbReference type="EMBL" id="JHEG02000040">
    <property type="protein sequence ID" value="KIE11807.1"/>
    <property type="molecule type" value="Genomic_DNA"/>
</dbReference>
<dbReference type="EMBL" id="JHEG04000001">
    <property type="protein sequence ID" value="KAF3884738.1"/>
    <property type="molecule type" value="Genomic_DNA"/>
</dbReference>
<keyword evidence="4" id="KW-1185">Reference proteome</keyword>
<sequence>MSARASGLPTLRFGSSGHSVRVLQRLLVSNGYFVRIDGNFGALTESAVMAFQSGRGLNPDGVVGSRTWAELTG</sequence>
<evidence type="ECO:0000313" key="3">
    <source>
        <dbReference type="EMBL" id="KIE11807.1"/>
    </source>
</evidence>
<evidence type="ECO:0000259" key="1">
    <source>
        <dbReference type="Pfam" id="PF01471"/>
    </source>
</evidence>
<dbReference type="RefSeq" id="WP_033335405.1">
    <property type="nucleotide sequence ID" value="NZ_JHEG04000001.1"/>
</dbReference>
<accession>A0A0C1NAQ8</accession>
<evidence type="ECO:0000313" key="2">
    <source>
        <dbReference type="EMBL" id="KAF3884738.1"/>
    </source>
</evidence>
<evidence type="ECO:0000313" key="4">
    <source>
        <dbReference type="Proteomes" id="UP000029738"/>
    </source>
</evidence>
<feature type="domain" description="Peptidoglycan binding-like" evidence="1">
    <location>
        <begin position="17"/>
        <end position="71"/>
    </location>
</feature>
<dbReference type="InterPro" id="IPR002477">
    <property type="entry name" value="Peptidoglycan-bd-like"/>
</dbReference>
<protein>
    <submittedName>
        <fullName evidence="2">Peptidoglycan-binding protein</fullName>
    </submittedName>
</protein>
<comment type="caution">
    <text evidence="3">The sequence shown here is derived from an EMBL/GenBank/DDBJ whole genome shotgun (WGS) entry which is preliminary data.</text>
</comment>
<name>A0A0C1NAQ8_9CYAN</name>
<proteinExistence type="predicted"/>
<dbReference type="STRING" id="1479485.DA73_0213400"/>
<dbReference type="Pfam" id="PF01471">
    <property type="entry name" value="PG_binding_1"/>
    <property type="match status" value="1"/>
</dbReference>
<gene>
    <name evidence="3" type="ORF">DA73_0213400</name>
    <name evidence="2" type="ORF">DA73_0400004065</name>
</gene>
<reference evidence="2" key="2">
    <citation type="submission" date="2019-11" db="EMBL/GenBank/DDBJ databases">
        <title>Improved Assembly of Tolypothrix boutellei genome.</title>
        <authorList>
            <person name="Sarangi A.N."/>
            <person name="Mukherjee M."/>
            <person name="Ghosh S."/>
            <person name="Singh D."/>
            <person name="Das A."/>
            <person name="Kant S."/>
            <person name="Prusty A."/>
            <person name="Tripathy S."/>
        </authorList>
    </citation>
    <scope>NUCLEOTIDE SEQUENCE</scope>
    <source>
        <strain evidence="2">VB521301</strain>
    </source>
</reference>